<comment type="caution">
    <text evidence="4">The sequence shown here is derived from an EMBL/GenBank/DDBJ whole genome shotgun (WGS) entry which is preliminary data.</text>
</comment>
<dbReference type="Proteomes" id="UP000320857">
    <property type="component" value="Unassembled WGS sequence"/>
</dbReference>
<keyword evidence="2" id="KW-0175">Coiled coil</keyword>
<dbReference type="NCBIfam" id="TIGR03930">
    <property type="entry name" value="WXG100_ESAT6"/>
    <property type="match status" value="1"/>
</dbReference>
<evidence type="ECO:0000256" key="1">
    <source>
        <dbReference type="RuleBase" id="RU362001"/>
    </source>
</evidence>
<dbReference type="AlphaFoldDB" id="A0A5P0YTD7"/>
<evidence type="ECO:0000313" key="3">
    <source>
        <dbReference type="EMBL" id="MBB1261446.1"/>
    </source>
</evidence>
<evidence type="ECO:0000313" key="5">
    <source>
        <dbReference type="Proteomes" id="UP000320857"/>
    </source>
</evidence>
<comment type="similarity">
    <text evidence="1">Belongs to the WXG100 family.</text>
</comment>
<dbReference type="OrthoDB" id="3387628at2"/>
<dbReference type="InterPro" id="IPR010310">
    <property type="entry name" value="T7SS_ESAT-6-like"/>
</dbReference>
<gene>
    <name evidence="4" type="ORF">FNX44_017200</name>
    <name evidence="3" type="ORF">H3147_21925</name>
</gene>
<dbReference type="Proteomes" id="UP000517765">
    <property type="component" value="Unassembled WGS sequence"/>
</dbReference>
<dbReference type="RefSeq" id="WP_143649148.1">
    <property type="nucleotide sequence ID" value="NZ_JABJXA010000174.1"/>
</dbReference>
<dbReference type="SUPFAM" id="SSF140453">
    <property type="entry name" value="EsxAB dimer-like"/>
    <property type="match status" value="1"/>
</dbReference>
<sequence length="95" mass="10578">MSIGVDYAGMDNVATQIRGVARKLQQDLDQLRLDVKKVSATWEGEAQTAFQSAEAQWDRRAQSMQNILESVAKRVEAANANYRTTDNRAARGFGM</sequence>
<evidence type="ECO:0000256" key="2">
    <source>
        <dbReference type="SAM" id="Coils"/>
    </source>
</evidence>
<dbReference type="EMBL" id="VJYK02000182">
    <property type="protein sequence ID" value="MQS03576.1"/>
    <property type="molecule type" value="Genomic_DNA"/>
</dbReference>
<protein>
    <recommendedName>
        <fullName evidence="1">ESAT-6-like protein</fullName>
    </recommendedName>
</protein>
<evidence type="ECO:0000313" key="4">
    <source>
        <dbReference type="EMBL" id="MQS03576.1"/>
    </source>
</evidence>
<accession>A0A5P0YTD7</accession>
<feature type="coiled-coil region" evidence="2">
    <location>
        <begin position="21"/>
        <end position="81"/>
    </location>
</feature>
<keyword evidence="5" id="KW-1185">Reference proteome</keyword>
<reference evidence="3" key="3">
    <citation type="journal article" name="Syst. Appl. Microbiol.">
        <title>Streptomyces alkaliterrae sp. nov., isolated from an alkaline soil, and emended descriptions of Streptomyces alkaliphilus, Streptomyces calidiresistens and Streptomyces durbertensis.</title>
        <authorList>
            <person name="Swiecimska M."/>
            <person name="Golinska P."/>
            <person name="Nouioui I."/>
            <person name="Wypij M."/>
            <person name="Rai M."/>
            <person name="Sangal V."/>
            <person name="Goodfellow M."/>
        </authorList>
    </citation>
    <scope>NUCLEOTIDE SEQUENCE</scope>
    <source>
        <strain evidence="3">OF8</strain>
    </source>
</reference>
<name>A0A5P0YTD7_9ACTN</name>
<dbReference type="InterPro" id="IPR036689">
    <property type="entry name" value="ESAT-6-like_sf"/>
</dbReference>
<reference evidence="4 5" key="1">
    <citation type="submission" date="2019-10" db="EMBL/GenBank/DDBJ databases">
        <title>Streptomyces sp. nov., a novel actinobacterium isolated from alkaline environment.</title>
        <authorList>
            <person name="Golinska P."/>
        </authorList>
    </citation>
    <scope>NUCLEOTIDE SEQUENCE [LARGE SCALE GENOMIC DNA]</scope>
    <source>
        <strain evidence="4 5">OF1</strain>
    </source>
</reference>
<dbReference type="EMBL" id="JABJXA010000174">
    <property type="protein sequence ID" value="MBB1261446.1"/>
    <property type="molecule type" value="Genomic_DNA"/>
</dbReference>
<dbReference type="Pfam" id="PF06013">
    <property type="entry name" value="WXG100"/>
    <property type="match status" value="1"/>
</dbReference>
<reference evidence="6" key="2">
    <citation type="submission" date="2020-05" db="EMBL/GenBank/DDBJ databases">
        <title>Classification of alakaliphilic streptomycetes isolated from an alkaline soil next to Lonar Crater, India and a proposal for the recognition of Streptomyces alkaliterrae sp. nov.</title>
        <authorList>
            <person name="Golinska P."/>
        </authorList>
    </citation>
    <scope>NUCLEOTIDE SEQUENCE [LARGE SCALE GENOMIC DNA]</scope>
    <source>
        <strain evidence="6">OF8</strain>
    </source>
</reference>
<evidence type="ECO:0000313" key="6">
    <source>
        <dbReference type="Proteomes" id="UP000517765"/>
    </source>
</evidence>
<dbReference type="Gene3D" id="1.10.287.1060">
    <property type="entry name" value="ESAT-6-like"/>
    <property type="match status" value="1"/>
</dbReference>
<proteinExistence type="inferred from homology"/>
<organism evidence="4 5">
    <name type="scientific">Streptomyces alkaliterrae</name>
    <dbReference type="NCBI Taxonomy" id="2213162"/>
    <lineage>
        <taxon>Bacteria</taxon>
        <taxon>Bacillati</taxon>
        <taxon>Actinomycetota</taxon>
        <taxon>Actinomycetes</taxon>
        <taxon>Kitasatosporales</taxon>
        <taxon>Streptomycetaceae</taxon>
        <taxon>Streptomyces</taxon>
    </lineage>
</organism>